<name>A0ABW5G0Z6_9PSEU</name>
<comment type="caution">
    <text evidence="4">The sequence shown here is derived from an EMBL/GenBank/DDBJ whole genome shotgun (WGS) entry which is preliminary data.</text>
</comment>
<keyword evidence="4" id="KW-0560">Oxidoreductase</keyword>
<gene>
    <name evidence="4" type="ORF">ACFSXZ_27620</name>
</gene>
<evidence type="ECO:0000259" key="2">
    <source>
        <dbReference type="Pfam" id="PF03446"/>
    </source>
</evidence>
<dbReference type="PANTHER" id="PTHR43060">
    <property type="entry name" value="3-HYDROXYISOBUTYRATE DEHYDROGENASE-LIKE 1, MITOCHONDRIAL-RELATED"/>
    <property type="match status" value="1"/>
</dbReference>
<keyword evidence="5" id="KW-1185">Reference proteome</keyword>
<dbReference type="InterPro" id="IPR029154">
    <property type="entry name" value="HIBADH-like_NADP-bd"/>
</dbReference>
<dbReference type="Pfam" id="PF03446">
    <property type="entry name" value="NAD_binding_2"/>
    <property type="match status" value="1"/>
</dbReference>
<evidence type="ECO:0000313" key="5">
    <source>
        <dbReference type="Proteomes" id="UP001597417"/>
    </source>
</evidence>
<evidence type="ECO:0000259" key="3">
    <source>
        <dbReference type="Pfam" id="PF14833"/>
    </source>
</evidence>
<dbReference type="InterPro" id="IPR036291">
    <property type="entry name" value="NAD(P)-bd_dom_sf"/>
</dbReference>
<organism evidence="4 5">
    <name type="scientific">Amycolatopsis pigmentata</name>
    <dbReference type="NCBI Taxonomy" id="450801"/>
    <lineage>
        <taxon>Bacteria</taxon>
        <taxon>Bacillati</taxon>
        <taxon>Actinomycetota</taxon>
        <taxon>Actinomycetes</taxon>
        <taxon>Pseudonocardiales</taxon>
        <taxon>Pseudonocardiaceae</taxon>
        <taxon>Amycolatopsis</taxon>
    </lineage>
</organism>
<dbReference type="SUPFAM" id="SSF51735">
    <property type="entry name" value="NAD(P)-binding Rossmann-fold domains"/>
    <property type="match status" value="1"/>
</dbReference>
<dbReference type="EC" id="1.1.-.-" evidence="4"/>
<dbReference type="EMBL" id="JBHUKR010000017">
    <property type="protein sequence ID" value="MFD2420104.1"/>
    <property type="molecule type" value="Genomic_DNA"/>
</dbReference>
<dbReference type="InterPro" id="IPR006115">
    <property type="entry name" value="6PGDH_NADP-bd"/>
</dbReference>
<protein>
    <submittedName>
        <fullName evidence="4">NAD(P)-dependent oxidoreductase</fullName>
        <ecNumber evidence="4">1.1.-.-</ecNumber>
    </submittedName>
</protein>
<feature type="domain" description="3-hydroxyisobutyrate dehydrogenase-like NAD-binding" evidence="3">
    <location>
        <begin position="162"/>
        <end position="283"/>
    </location>
</feature>
<accession>A0ABW5G0Z6</accession>
<dbReference type="PANTHER" id="PTHR43060:SF15">
    <property type="entry name" value="3-HYDROXYISOBUTYRATE DEHYDROGENASE-LIKE 1, MITOCHONDRIAL-RELATED"/>
    <property type="match status" value="1"/>
</dbReference>
<evidence type="ECO:0000256" key="1">
    <source>
        <dbReference type="ARBA" id="ARBA00009080"/>
    </source>
</evidence>
<dbReference type="Gene3D" id="3.40.50.720">
    <property type="entry name" value="NAD(P)-binding Rossmann-like Domain"/>
    <property type="match status" value="1"/>
</dbReference>
<proteinExistence type="inferred from homology"/>
<feature type="domain" description="6-phosphogluconate dehydrogenase NADP-binding" evidence="2">
    <location>
        <begin position="2"/>
        <end position="154"/>
    </location>
</feature>
<dbReference type="InterPro" id="IPR008927">
    <property type="entry name" value="6-PGluconate_DH-like_C_sf"/>
</dbReference>
<dbReference type="SUPFAM" id="SSF48179">
    <property type="entry name" value="6-phosphogluconate dehydrogenase C-terminal domain-like"/>
    <property type="match status" value="2"/>
</dbReference>
<dbReference type="InterPro" id="IPR002204">
    <property type="entry name" value="3-OH-isobutyrate_DH-rel_CS"/>
</dbReference>
<comment type="similarity">
    <text evidence="1">Belongs to the HIBADH-related family.</text>
</comment>
<reference evidence="5" key="1">
    <citation type="journal article" date="2019" name="Int. J. Syst. Evol. Microbiol.">
        <title>The Global Catalogue of Microorganisms (GCM) 10K type strain sequencing project: providing services to taxonomists for standard genome sequencing and annotation.</title>
        <authorList>
            <consortium name="The Broad Institute Genomics Platform"/>
            <consortium name="The Broad Institute Genome Sequencing Center for Infectious Disease"/>
            <person name="Wu L."/>
            <person name="Ma J."/>
        </authorList>
    </citation>
    <scope>NUCLEOTIDE SEQUENCE [LARGE SCALE GENOMIC DNA]</scope>
    <source>
        <strain evidence="5">CGMCC 4.7645</strain>
    </source>
</reference>
<dbReference type="InterPro" id="IPR013328">
    <property type="entry name" value="6PGD_dom2"/>
</dbReference>
<dbReference type="GO" id="GO:0016491">
    <property type="term" value="F:oxidoreductase activity"/>
    <property type="evidence" value="ECO:0007669"/>
    <property type="project" value="UniProtKB-KW"/>
</dbReference>
<dbReference type="Proteomes" id="UP001597417">
    <property type="component" value="Unassembled WGS sequence"/>
</dbReference>
<dbReference type="Pfam" id="PF14833">
    <property type="entry name" value="NAD_binding_11"/>
    <property type="match status" value="1"/>
</dbReference>
<dbReference type="Gene3D" id="1.10.1040.10">
    <property type="entry name" value="N-(1-d-carboxylethyl)-l-norvaline Dehydrogenase, domain 2"/>
    <property type="match status" value="2"/>
</dbReference>
<dbReference type="PROSITE" id="PS00895">
    <property type="entry name" value="3_HYDROXYISOBUT_DH"/>
    <property type="match status" value="1"/>
</dbReference>
<evidence type="ECO:0000313" key="4">
    <source>
        <dbReference type="EMBL" id="MFD2420104.1"/>
    </source>
</evidence>
<sequence length="419" mass="43997">MRIAFVGLGAMGLPMARNLAKTDGIDLVLFDVDQRRLAEAESFGQVAQSVAAAVADADYIFSVLPADVHVRTVGGQVREHGHAGQVYVDFSTISPATIRRVADELAPQGIETVGVALTRSTAAAQQGTLALFLGGPQEHLTRLRPAFDAMATDLLPTAGIEAAKAAKIVNNMVVAALDILACEAFVLGARLGFTSRQVLDAMAAHGADSWVLTNHIERYVLPDDLGPGRFSTRYMSKDVGLCGALARSARQPAFFTGLAESYYRGVRAHGHGDDYHMIVIRWLERGAAIGEPVTALASEGGEAGDLATLATAASAVTTLVTLEALTLAAHHGLPVKLAAEYMERGSGGSDTMRAVLSGDHSGLTWRFSDLAGQVDAATEHAARLDVPATIFEVARHVALSLAVRFGPDADVGTVLAELP</sequence>
<dbReference type="RefSeq" id="WP_378268135.1">
    <property type="nucleotide sequence ID" value="NZ_JBHUKR010000017.1"/>
</dbReference>